<sequence>MRFPLFWLISLFAGLEHCCAVATLKDCEAAGSKCHAQADCLQVRNNFTCECRMGYQGNGLLCSDIDECLSGLRRCHSKARCNNNRGSYSCVCINGYVGDGTNCQDINECQKDNGGCHAGAICSNMEGGRQCRCKNGFRGDGFQCEDINECANSQICHWNATCTNNPGSYVCTCNAGFKGNGNYLCLDIDECSETPHVCSSSLGYKGCQNLPGSYRCSCQSGFQSNGKSCVDINECASNTCSLYADCVNTLGSYRCTCNSGFDGNGLTCADLNECNGINECDPSATCINRLGSYECSCLGGFLGDGRLCEDIDECATPNICPSITNCVNTGGSYYCNCGRGYTFNNSKCNDNDECLEDPCSPYANCTNSPGSYSCQCAAGYRGDGFTCVDVDECSLAKHCHSDALCRNVPGSYNCTCQVGYSGEGVIQCIDINECLLDNGGCRNKASCVNNQGSFYCLCQPGYILANRTLCQDINECEPNNPCGVNEKCKNTDGSYKCPCQVGYYRPASNMDCVDMDECKDNSCHVNATCLNTIGSFTCTCKRGFAGNGTQCEDINECSVEGTCHARAICNNVMGDFFCSCQLGFKGDGFSCEDVDECILSDLLCPDFSKCINSPGAHVCSCLNGTLASNGTCVIPSPLCDPVCHSRGLCHQSPSGYQCVCDVGYVGNGLACSDIDECERENICPQDETECMNTPGLYSCICKEGYTLNGTQCVDVNECESGQQECSEFAQCVNTIGNYSCFCLSGFSGDGKNCSESSLYPFGDEVGDKGVNMDSADGNSPYITPPIGFPFMGKLYYRVYFSDNGLVQFQSVTENEQYLLPAPLAYGFPDNMTVGLLAAFWDDADLTHGDGRLLYQEYHGLDMSNVYSQIVFNRTANDVTKFEQQRNKPAFTPAWILKITWDHVMPVAYQKINFSETNTFQCILTTDGVRSFALLRYGDMLWGPGQRQYHDAIIGYTDGKSSYREPTVPPDNFFGPGGRYRPQQVKGVMGKLGQLVYDFTAPRGSDLDSRLRCQEWAVEQPNPAQWTTGLPPCPCTRIQAREDLSFMQDTTDSGSMVKTLRGLRWGGAGGHVFKSVLSNRHGSGKRCVYDPDGPLLAGYNERYFYGNSVQKHIDEDLLPFQWCCIESPLCHLYLNKRPLDRCQGYSWASLHRFSLTKKATPGVAMVYGSLHFITFDGTEFSFQALGEFVILRLSSTSGSNIFTLQGQTVKLHTDAKGIIEVPVVVRMAAFHQGIGKIEWRCAEKGDGLQLFVDDAKVPVTVGVVHMGERDFAVRCVSVSRCAAVYAGGLHVVVWREAHNQLAAMVEVPQTFYKRTVGLMGQWSSNRSDDFLMSDGRLVPSLDLYPPSEAKLHDFGLSWAVPVPESLLFSPPPLAPLQPASSQQLLESLSPAEVEELRRTCKGSMQCVHDTIATGSSDLGQRTLAAKNQYQNLALVYGNMPPIVTEPTVIGCKVNSTVNVQFAAQDPNGDLITYSLLHPRPPSDLHWQQWDISELRDGFLTWMPLTTQPVQLTIRVSDGLSSSLFTPILQVCNCLNGGTCQYESVTENLQQGTFQLVGCLCPKGFSGKFCEKTSDVCKGKPCFRGVQCQSETEPGQFTCGECPKNAVSGGKQGYKCFEHDMCSPPFPFPCHKDADCLSTKQNFTCTCKPGFTGDGRNCTDVDECAELATCQNAKFECKNTPGSVECFCRYKKTRDTDGCGDLANPPGGNVFNVSVGWVPNRSDGLKQLVDILSMGFQNKFYNASKKDPAQGSPPGVAEYRINMSSDTPHWYIRDYMARVSSHYNMRGIEVDDLDECKAKEVVCVYPALCANTYGGYRCVCNGTTDVEKSQSCVLDREPVKQVETDLVLGLVLGIGIPLLLLLLLLLAALACFCCSKKTVTGELPHMVPNHIQEQYNPPPFNYSDPTLHYITHCSPRILDNYTPRQRYR</sequence>
<dbReference type="Pfam" id="PF12947">
    <property type="entry name" value="EGF_3"/>
    <property type="match status" value="9"/>
</dbReference>
<feature type="domain" description="EGF-like" evidence="16">
    <location>
        <begin position="350"/>
        <end position="386"/>
    </location>
</feature>
<feature type="domain" description="EGF-like" evidence="16">
    <location>
        <begin position="1526"/>
        <end position="1569"/>
    </location>
</feature>
<dbReference type="GO" id="GO:0007160">
    <property type="term" value="P:cell-matrix adhesion"/>
    <property type="evidence" value="ECO:0007669"/>
    <property type="project" value="InterPro"/>
</dbReference>
<dbReference type="Pfam" id="PF06119">
    <property type="entry name" value="NIDO"/>
    <property type="match status" value="1"/>
</dbReference>
<dbReference type="EMBL" id="JAULUE010002062">
    <property type="protein sequence ID" value="KAK5882024.1"/>
    <property type="molecule type" value="Genomic_DNA"/>
</dbReference>
<dbReference type="SUPFAM" id="SSF57184">
    <property type="entry name" value="Growth factor receptor domain"/>
    <property type="match status" value="8"/>
</dbReference>
<dbReference type="PROSITE" id="PS50026">
    <property type="entry name" value="EGF_3"/>
    <property type="match status" value="19"/>
</dbReference>
<organism evidence="20 21">
    <name type="scientific">Champsocephalus esox</name>
    <name type="common">pike icefish</name>
    <dbReference type="NCBI Taxonomy" id="159716"/>
    <lineage>
        <taxon>Eukaryota</taxon>
        <taxon>Metazoa</taxon>
        <taxon>Chordata</taxon>
        <taxon>Craniata</taxon>
        <taxon>Vertebrata</taxon>
        <taxon>Euteleostomi</taxon>
        <taxon>Actinopterygii</taxon>
        <taxon>Neopterygii</taxon>
        <taxon>Teleostei</taxon>
        <taxon>Neoteleostei</taxon>
        <taxon>Acanthomorphata</taxon>
        <taxon>Eupercaria</taxon>
        <taxon>Perciformes</taxon>
        <taxon>Notothenioidei</taxon>
        <taxon>Channichthyidae</taxon>
        <taxon>Champsocephalus</taxon>
    </lineage>
</organism>
<dbReference type="PROSITE" id="PS50856">
    <property type="entry name" value="AMOP"/>
    <property type="match status" value="1"/>
</dbReference>
<dbReference type="Pfam" id="PF23263">
    <property type="entry name" value="C8-3_MUC4"/>
    <property type="match status" value="1"/>
</dbReference>
<evidence type="ECO:0000256" key="8">
    <source>
        <dbReference type="ARBA" id="ARBA00022837"/>
    </source>
</evidence>
<keyword evidence="7" id="KW-0677">Repeat</keyword>
<feature type="domain" description="EGF-like" evidence="16">
    <location>
        <begin position="310"/>
        <end position="349"/>
    </location>
</feature>
<dbReference type="SMART" id="SM00181">
    <property type="entry name" value="EGF"/>
    <property type="match status" value="23"/>
</dbReference>
<evidence type="ECO:0000256" key="10">
    <source>
        <dbReference type="ARBA" id="ARBA00023136"/>
    </source>
</evidence>
<dbReference type="GO" id="GO:0048513">
    <property type="term" value="P:animal organ development"/>
    <property type="evidence" value="ECO:0007669"/>
    <property type="project" value="UniProtKB-ARBA"/>
</dbReference>
<keyword evidence="12" id="KW-0325">Glycoprotein</keyword>
<protein>
    <recommendedName>
        <fullName evidence="22">Mucin-like protein</fullName>
    </recommendedName>
</protein>
<keyword evidence="8" id="KW-0106">Calcium</keyword>
<dbReference type="PROSITE" id="PS00022">
    <property type="entry name" value="EGF_1"/>
    <property type="match status" value="1"/>
</dbReference>
<keyword evidence="11 13" id="KW-1015">Disulfide bond</keyword>
<feature type="domain" description="EGF-like" evidence="16">
    <location>
        <begin position="146"/>
        <end position="186"/>
    </location>
</feature>
<dbReference type="FunFam" id="2.10.25.10:FF:000038">
    <property type="entry name" value="Fibrillin 2"/>
    <property type="match status" value="10"/>
</dbReference>
<evidence type="ECO:0000256" key="7">
    <source>
        <dbReference type="ARBA" id="ARBA00022737"/>
    </source>
</evidence>
<dbReference type="InterPro" id="IPR001881">
    <property type="entry name" value="EGF-like_Ca-bd_dom"/>
</dbReference>
<feature type="domain" description="EGF-like" evidence="16">
    <location>
        <begin position="472"/>
        <end position="509"/>
    </location>
</feature>
<dbReference type="InterPro" id="IPR000152">
    <property type="entry name" value="EGF-type_Asp/Asn_hydroxyl_site"/>
</dbReference>
<dbReference type="SMART" id="SM00723">
    <property type="entry name" value="AMOP"/>
    <property type="match status" value="1"/>
</dbReference>
<feature type="domain" description="EGF-like" evidence="16">
    <location>
        <begin position="1616"/>
        <end position="1657"/>
    </location>
</feature>
<dbReference type="InterPro" id="IPR056619">
    <property type="entry name" value="C8-3_MUC4"/>
</dbReference>
<gene>
    <name evidence="20" type="ORF">CesoFtcFv8_020658</name>
</gene>
<evidence type="ECO:0000256" key="2">
    <source>
        <dbReference type="ARBA" id="ARBA00004613"/>
    </source>
</evidence>
<evidence type="ECO:0000259" key="18">
    <source>
        <dbReference type="PROSITE" id="PS51220"/>
    </source>
</evidence>
<evidence type="ECO:0000256" key="5">
    <source>
        <dbReference type="ARBA" id="ARBA00022692"/>
    </source>
</evidence>
<feature type="domain" description="EGF-like" evidence="16">
    <location>
        <begin position="270"/>
        <end position="309"/>
    </location>
</feature>
<evidence type="ECO:0000256" key="14">
    <source>
        <dbReference type="SAM" id="Phobius"/>
    </source>
</evidence>
<evidence type="ECO:0000259" key="19">
    <source>
        <dbReference type="PROSITE" id="PS51233"/>
    </source>
</evidence>
<dbReference type="PROSITE" id="PS51220">
    <property type="entry name" value="NIDO"/>
    <property type="match status" value="1"/>
</dbReference>
<keyword evidence="3" id="KW-0964">Secreted</keyword>
<dbReference type="FunFam" id="2.10.25.10:FF:000202">
    <property type="entry name" value="Multiple epidermal growth factor-like domains 8"/>
    <property type="match status" value="1"/>
</dbReference>
<comment type="subcellular location">
    <subcellularLocation>
        <location evidence="1">Membrane</location>
        <topology evidence="1">Single-pass type I membrane protein</topology>
    </subcellularLocation>
    <subcellularLocation>
        <location evidence="2">Secreted</location>
    </subcellularLocation>
</comment>
<dbReference type="PROSITE" id="PS51233">
    <property type="entry name" value="VWFD"/>
    <property type="match status" value="1"/>
</dbReference>
<proteinExistence type="predicted"/>
<keyword evidence="10 14" id="KW-0472">Membrane</keyword>
<dbReference type="InterPro" id="IPR003886">
    <property type="entry name" value="NIDO_dom"/>
</dbReference>
<keyword evidence="21" id="KW-1185">Reference proteome</keyword>
<accession>A0AAN8GLT4</accession>
<evidence type="ECO:0000256" key="12">
    <source>
        <dbReference type="ARBA" id="ARBA00023180"/>
    </source>
</evidence>
<evidence type="ECO:0000256" key="3">
    <source>
        <dbReference type="ARBA" id="ARBA00022525"/>
    </source>
</evidence>
<dbReference type="GO" id="GO:0005576">
    <property type="term" value="C:extracellular region"/>
    <property type="evidence" value="ECO:0007669"/>
    <property type="project" value="UniProtKB-SubCell"/>
</dbReference>
<comment type="caution">
    <text evidence="13">Lacks conserved residue(s) required for the propagation of feature annotation.</text>
</comment>
<dbReference type="GO" id="GO:0016020">
    <property type="term" value="C:membrane"/>
    <property type="evidence" value="ECO:0007669"/>
    <property type="project" value="UniProtKB-SubCell"/>
</dbReference>
<name>A0AAN8GLT4_9TELE</name>
<reference evidence="20 21" key="1">
    <citation type="journal article" date="2023" name="Mol. Biol. Evol.">
        <title>Genomics of Secondarily Temperate Adaptation in the Only Non-Antarctic Icefish.</title>
        <authorList>
            <person name="Rivera-Colon A.G."/>
            <person name="Rayamajhi N."/>
            <person name="Minhas B.F."/>
            <person name="Madrigal G."/>
            <person name="Bilyk K.T."/>
            <person name="Yoon V."/>
            <person name="Hune M."/>
            <person name="Gregory S."/>
            <person name="Cheng C.H.C."/>
            <person name="Catchen J.M."/>
        </authorList>
    </citation>
    <scope>NUCLEOTIDE SEQUENCE [LARGE SCALE GENOMIC DNA]</scope>
    <source>
        <strain evidence="20">JC2023a</strain>
    </source>
</reference>
<dbReference type="PANTHER" id="PTHR24039:SF58">
    <property type="entry name" value="EGF-LIKE DOMAIN-CONTAINING PROTEIN"/>
    <property type="match status" value="1"/>
</dbReference>
<feature type="domain" description="EGF-like" evidence="16">
    <location>
        <begin position="105"/>
        <end position="145"/>
    </location>
</feature>
<evidence type="ECO:0000256" key="9">
    <source>
        <dbReference type="ARBA" id="ARBA00022989"/>
    </source>
</evidence>
<feature type="domain" description="EGF-like" evidence="16">
    <location>
        <begin position="64"/>
        <end position="104"/>
    </location>
</feature>
<dbReference type="Pfam" id="PF07645">
    <property type="entry name" value="EGF_CA"/>
    <property type="match status" value="8"/>
</dbReference>
<dbReference type="Gene3D" id="2.10.25.10">
    <property type="entry name" value="Laminin"/>
    <property type="match status" value="21"/>
</dbReference>
<evidence type="ECO:0000313" key="21">
    <source>
        <dbReference type="Proteomes" id="UP001335648"/>
    </source>
</evidence>
<feature type="domain" description="EGF-like" evidence="16">
    <location>
        <begin position="231"/>
        <end position="269"/>
    </location>
</feature>
<dbReference type="GO" id="GO:0005509">
    <property type="term" value="F:calcium ion binding"/>
    <property type="evidence" value="ECO:0007669"/>
    <property type="project" value="InterPro"/>
</dbReference>
<keyword evidence="5 14" id="KW-0812">Transmembrane</keyword>
<dbReference type="InterPro" id="IPR026823">
    <property type="entry name" value="cEGF"/>
</dbReference>
<feature type="domain" description="EGF-like" evidence="16">
    <location>
        <begin position="430"/>
        <end position="471"/>
    </location>
</feature>
<feature type="domain" description="VWFD" evidence="19">
    <location>
        <begin position="1161"/>
        <end position="1365"/>
    </location>
</feature>
<feature type="chain" id="PRO_5043053836" description="Mucin-like protein" evidence="15">
    <location>
        <begin position="21"/>
        <end position="1926"/>
    </location>
</feature>
<evidence type="ECO:0000259" key="16">
    <source>
        <dbReference type="PROSITE" id="PS50026"/>
    </source>
</evidence>
<evidence type="ECO:0000256" key="4">
    <source>
        <dbReference type="ARBA" id="ARBA00022536"/>
    </source>
</evidence>
<dbReference type="SMART" id="SM00216">
    <property type="entry name" value="VWD"/>
    <property type="match status" value="1"/>
</dbReference>
<dbReference type="GO" id="GO:0048731">
    <property type="term" value="P:system development"/>
    <property type="evidence" value="ECO:0007669"/>
    <property type="project" value="UniProtKB-ARBA"/>
</dbReference>
<keyword evidence="4 13" id="KW-0245">EGF-like domain</keyword>
<evidence type="ECO:0000256" key="11">
    <source>
        <dbReference type="ARBA" id="ARBA00023157"/>
    </source>
</evidence>
<feature type="domain" description="EGF-like" evidence="16">
    <location>
        <begin position="673"/>
        <end position="713"/>
    </location>
</feature>
<dbReference type="InterPro" id="IPR005533">
    <property type="entry name" value="AMOP_dom"/>
</dbReference>
<feature type="transmembrane region" description="Helical" evidence="14">
    <location>
        <begin position="1844"/>
        <end position="1870"/>
    </location>
</feature>
<dbReference type="InterPro" id="IPR000742">
    <property type="entry name" value="EGF"/>
</dbReference>
<comment type="caution">
    <text evidence="20">The sequence shown here is derived from an EMBL/GenBank/DDBJ whole genome shotgun (WGS) entry which is preliminary data.</text>
</comment>
<evidence type="ECO:0008006" key="22">
    <source>
        <dbReference type="Google" id="ProtNLM"/>
    </source>
</evidence>
<dbReference type="FunFam" id="2.10.25.10:FF:000139">
    <property type="entry name" value="Fibulin-1"/>
    <property type="match status" value="1"/>
</dbReference>
<feature type="domain" description="EGF-like" evidence="16">
    <location>
        <begin position="389"/>
        <end position="429"/>
    </location>
</feature>
<dbReference type="InterPro" id="IPR024731">
    <property type="entry name" value="NELL2-like_EGF"/>
</dbReference>
<dbReference type="PROSITE" id="PS00010">
    <property type="entry name" value="ASX_HYDROXYL"/>
    <property type="match status" value="15"/>
</dbReference>
<feature type="domain" description="NIDO" evidence="18">
    <location>
        <begin position="838"/>
        <end position="994"/>
    </location>
</feature>
<dbReference type="GO" id="GO:0030855">
    <property type="term" value="P:epithelial cell differentiation"/>
    <property type="evidence" value="ECO:0007669"/>
    <property type="project" value="UniProtKB-ARBA"/>
</dbReference>
<feature type="domain" description="EGF-like" evidence="16">
    <location>
        <begin position="714"/>
        <end position="754"/>
    </location>
</feature>
<dbReference type="CDD" id="cd00054">
    <property type="entry name" value="EGF_CA"/>
    <property type="match status" value="14"/>
</dbReference>
<dbReference type="PANTHER" id="PTHR24039">
    <property type="entry name" value="FIBRILLIN-RELATED"/>
    <property type="match status" value="1"/>
</dbReference>
<evidence type="ECO:0000256" key="1">
    <source>
        <dbReference type="ARBA" id="ARBA00004479"/>
    </source>
</evidence>
<dbReference type="Proteomes" id="UP001335648">
    <property type="component" value="Unassembled WGS sequence"/>
</dbReference>
<dbReference type="Pfam" id="PF12661">
    <property type="entry name" value="hEGF"/>
    <property type="match status" value="1"/>
</dbReference>
<dbReference type="FunFam" id="2.10.25.10:FF:000506">
    <property type="entry name" value="Adhesion G protein-coupled receptor E1"/>
    <property type="match status" value="2"/>
</dbReference>
<evidence type="ECO:0000313" key="20">
    <source>
        <dbReference type="EMBL" id="KAK5882024.1"/>
    </source>
</evidence>
<feature type="domain" description="EGF-like" evidence="16">
    <location>
        <begin position="635"/>
        <end position="672"/>
    </location>
</feature>
<feature type="domain" description="EGF-like" evidence="16">
    <location>
        <begin position="23"/>
        <end position="63"/>
    </location>
</feature>
<feature type="domain" description="EGF-like" evidence="16">
    <location>
        <begin position="553"/>
        <end position="592"/>
    </location>
</feature>
<feature type="domain" description="EGF-like" evidence="16">
    <location>
        <begin position="514"/>
        <end position="552"/>
    </location>
</feature>
<dbReference type="InterPro" id="IPR013032">
    <property type="entry name" value="EGF-like_CS"/>
</dbReference>
<dbReference type="InterPro" id="IPR001846">
    <property type="entry name" value="VWF_type-D"/>
</dbReference>
<keyword evidence="6 15" id="KW-0732">Signal</keyword>
<feature type="domain" description="EGF-like" evidence="16">
    <location>
        <begin position="187"/>
        <end position="230"/>
    </location>
</feature>
<evidence type="ECO:0000256" key="13">
    <source>
        <dbReference type="PROSITE-ProRule" id="PRU00076"/>
    </source>
</evidence>
<keyword evidence="9 14" id="KW-1133">Transmembrane helix</keyword>
<dbReference type="InterPro" id="IPR009030">
    <property type="entry name" value="Growth_fac_rcpt_cys_sf"/>
</dbReference>
<evidence type="ECO:0000256" key="15">
    <source>
        <dbReference type="SAM" id="SignalP"/>
    </source>
</evidence>
<dbReference type="Pfam" id="PF12662">
    <property type="entry name" value="cEGF"/>
    <property type="match status" value="2"/>
</dbReference>
<feature type="disulfide bond" evidence="13">
    <location>
        <begin position="1559"/>
        <end position="1568"/>
    </location>
</feature>
<feature type="disulfide bond" evidence="13">
    <location>
        <begin position="639"/>
        <end position="649"/>
    </location>
</feature>
<dbReference type="SMART" id="SM00539">
    <property type="entry name" value="NIDO"/>
    <property type="match status" value="1"/>
</dbReference>
<dbReference type="PROSITE" id="PS01187">
    <property type="entry name" value="EGF_CA"/>
    <property type="match status" value="6"/>
</dbReference>
<dbReference type="SMART" id="SM00179">
    <property type="entry name" value="EGF_CA"/>
    <property type="match status" value="21"/>
</dbReference>
<dbReference type="InterPro" id="IPR049883">
    <property type="entry name" value="NOTCH1_EGF-like"/>
</dbReference>
<feature type="domain" description="AMOP" evidence="17">
    <location>
        <begin position="1004"/>
        <end position="1136"/>
    </location>
</feature>
<evidence type="ECO:0000256" key="6">
    <source>
        <dbReference type="ARBA" id="ARBA00022729"/>
    </source>
</evidence>
<feature type="signal peptide" evidence="15">
    <location>
        <begin position="1"/>
        <end position="20"/>
    </location>
</feature>
<dbReference type="PROSITE" id="PS01186">
    <property type="entry name" value="EGF_2"/>
    <property type="match status" value="17"/>
</dbReference>
<evidence type="ECO:0000259" key="17">
    <source>
        <dbReference type="PROSITE" id="PS50856"/>
    </source>
</evidence>
<dbReference type="GO" id="GO:0071944">
    <property type="term" value="C:cell periphery"/>
    <property type="evidence" value="ECO:0007669"/>
    <property type="project" value="UniProtKB-ARBA"/>
</dbReference>
<dbReference type="InterPro" id="IPR018097">
    <property type="entry name" value="EGF_Ca-bd_CS"/>
</dbReference>